<dbReference type="HAMAP" id="MF_00074">
    <property type="entry name" value="16SrRNA_methyltr_G"/>
    <property type="match status" value="1"/>
</dbReference>
<comment type="similarity">
    <text evidence="6">Belongs to the methyltransferase superfamily. RNA methyltransferase RsmG family.</text>
</comment>
<evidence type="ECO:0000256" key="3">
    <source>
        <dbReference type="ARBA" id="ARBA00022603"/>
    </source>
</evidence>
<keyword evidence="1 6" id="KW-0963">Cytoplasm</keyword>
<feature type="binding site" evidence="6">
    <location>
        <position position="81"/>
    </location>
    <ligand>
        <name>S-adenosyl-L-methionine</name>
        <dbReference type="ChEBI" id="CHEBI:59789"/>
    </ligand>
</feature>
<evidence type="ECO:0000256" key="1">
    <source>
        <dbReference type="ARBA" id="ARBA00022490"/>
    </source>
</evidence>
<dbReference type="PANTHER" id="PTHR31760:SF0">
    <property type="entry name" value="S-ADENOSYL-L-METHIONINE-DEPENDENT METHYLTRANSFERASES SUPERFAMILY PROTEIN"/>
    <property type="match status" value="1"/>
</dbReference>
<keyword evidence="3 6" id="KW-0489">Methyltransferase</keyword>
<evidence type="ECO:0000256" key="2">
    <source>
        <dbReference type="ARBA" id="ARBA00022552"/>
    </source>
</evidence>
<dbReference type="Gene3D" id="3.40.50.150">
    <property type="entry name" value="Vaccinia Virus protein VP39"/>
    <property type="match status" value="1"/>
</dbReference>
<dbReference type="EMBL" id="DSWI01000016">
    <property type="protein sequence ID" value="HFG20694.1"/>
    <property type="molecule type" value="Genomic_DNA"/>
</dbReference>
<evidence type="ECO:0000256" key="4">
    <source>
        <dbReference type="ARBA" id="ARBA00022679"/>
    </source>
</evidence>
<evidence type="ECO:0000313" key="7">
    <source>
        <dbReference type="EMBL" id="HFG20694.1"/>
    </source>
</evidence>
<accession>A0A7C3DN06</accession>
<comment type="caution">
    <text evidence="7">The sequence shown here is derived from an EMBL/GenBank/DDBJ whole genome shotgun (WGS) entry which is preliminary data.</text>
</comment>
<name>A0A7C3DN06_MEIRU</name>
<feature type="binding site" evidence="6">
    <location>
        <begin position="104"/>
        <end position="106"/>
    </location>
    <ligand>
        <name>S-adenosyl-L-methionine</name>
        <dbReference type="ChEBI" id="CHEBI:59789"/>
    </ligand>
</feature>
<sequence>MQMMPTGKQLLLKAAAELGLNLETHIPQFSKLFELLTEVNQTTNLTAIRDEQGIILKHFVDSLTCLTYPGLLEAMSVIDVGTGAGFPGLPLAIVRPDTHFDLLDATKKKIEFVARAIQTLGLQNARALWGRSEELAHENVKRETYGAALSRAVSSLATVAELTLPLVRVGGFVLVQKGANVEQEIAGARGALRKLGGEIDQILRLELPVSKEARNLIILRKVAATPPAYPRKPGVPAKNPLS</sequence>
<dbReference type="SUPFAM" id="SSF53335">
    <property type="entry name" value="S-adenosyl-L-methionine-dependent methyltransferases"/>
    <property type="match status" value="1"/>
</dbReference>
<dbReference type="EC" id="2.1.1.-" evidence="6"/>
<keyword evidence="5 6" id="KW-0949">S-adenosyl-L-methionine</keyword>
<keyword evidence="2 6" id="KW-0698">rRNA processing</keyword>
<dbReference type="Pfam" id="PF02527">
    <property type="entry name" value="GidB"/>
    <property type="match status" value="1"/>
</dbReference>
<evidence type="ECO:0000256" key="6">
    <source>
        <dbReference type="HAMAP-Rule" id="MF_00074"/>
    </source>
</evidence>
<feature type="binding site" evidence="6">
    <location>
        <position position="86"/>
    </location>
    <ligand>
        <name>S-adenosyl-L-methionine</name>
        <dbReference type="ChEBI" id="CHEBI:59789"/>
    </ligand>
</feature>
<dbReference type="AlphaFoldDB" id="A0A7C3DN06"/>
<reference evidence="7" key="1">
    <citation type="journal article" date="2020" name="mSystems">
        <title>Genome- and Community-Level Interaction Insights into Carbon Utilization and Element Cycling Functions of Hydrothermarchaeota in Hydrothermal Sediment.</title>
        <authorList>
            <person name="Zhou Z."/>
            <person name="Liu Y."/>
            <person name="Xu W."/>
            <person name="Pan J."/>
            <person name="Luo Z.H."/>
            <person name="Li M."/>
        </authorList>
    </citation>
    <scope>NUCLEOTIDE SEQUENCE [LARGE SCALE GENOMIC DNA]</scope>
    <source>
        <strain evidence="7">SpSt-524</strain>
    </source>
</reference>
<dbReference type="NCBIfam" id="TIGR00138">
    <property type="entry name" value="rsmG_gidB"/>
    <property type="match status" value="1"/>
</dbReference>
<dbReference type="GO" id="GO:0070043">
    <property type="term" value="F:rRNA (guanine-N7-)-methyltransferase activity"/>
    <property type="evidence" value="ECO:0007669"/>
    <property type="project" value="UniProtKB-UniRule"/>
</dbReference>
<protein>
    <recommendedName>
        <fullName evidence="6">Ribosomal RNA small subunit methyltransferase G</fullName>
        <ecNumber evidence="6">2.1.1.-</ecNumber>
    </recommendedName>
    <alternativeName>
        <fullName evidence="6">16S rRNA 7-methylguanosine methyltransferase</fullName>
        <shortName evidence="6">16S rRNA m7G methyltransferase</shortName>
    </alternativeName>
</protein>
<feature type="binding site" evidence="6">
    <location>
        <position position="151"/>
    </location>
    <ligand>
        <name>S-adenosyl-L-methionine</name>
        <dbReference type="ChEBI" id="CHEBI:59789"/>
    </ligand>
</feature>
<dbReference type="FunFam" id="3.40.50.150:FF:000041">
    <property type="entry name" value="Ribosomal RNA small subunit methyltransferase G"/>
    <property type="match status" value="1"/>
</dbReference>
<comment type="subcellular location">
    <subcellularLocation>
        <location evidence="6">Cytoplasm</location>
    </subcellularLocation>
</comment>
<dbReference type="PIRSF" id="PIRSF003078">
    <property type="entry name" value="GidB"/>
    <property type="match status" value="1"/>
</dbReference>
<dbReference type="InterPro" id="IPR003682">
    <property type="entry name" value="rRNA_ssu_MeTfrase_G"/>
</dbReference>
<feature type="binding site" evidence="6">
    <location>
        <begin position="132"/>
        <end position="133"/>
    </location>
    <ligand>
        <name>S-adenosyl-L-methionine</name>
        <dbReference type="ChEBI" id="CHEBI:59789"/>
    </ligand>
</feature>
<gene>
    <name evidence="6 7" type="primary">rsmG</name>
    <name evidence="7" type="ORF">ENS82_08255</name>
</gene>
<proteinExistence type="inferred from homology"/>
<comment type="function">
    <text evidence="6">Specifically methylates the N7 position of a guanine in 16S rRNA.</text>
</comment>
<organism evidence="7">
    <name type="scientific">Meiothermus ruber</name>
    <dbReference type="NCBI Taxonomy" id="277"/>
    <lineage>
        <taxon>Bacteria</taxon>
        <taxon>Thermotogati</taxon>
        <taxon>Deinococcota</taxon>
        <taxon>Deinococci</taxon>
        <taxon>Thermales</taxon>
        <taxon>Thermaceae</taxon>
        <taxon>Meiothermus</taxon>
    </lineage>
</organism>
<keyword evidence="4 6" id="KW-0808">Transferase</keyword>
<evidence type="ECO:0000256" key="5">
    <source>
        <dbReference type="ARBA" id="ARBA00022691"/>
    </source>
</evidence>
<dbReference type="InterPro" id="IPR029063">
    <property type="entry name" value="SAM-dependent_MTases_sf"/>
</dbReference>
<dbReference type="GO" id="GO:0005829">
    <property type="term" value="C:cytosol"/>
    <property type="evidence" value="ECO:0007669"/>
    <property type="project" value="TreeGrafter"/>
</dbReference>
<dbReference type="PANTHER" id="PTHR31760">
    <property type="entry name" value="S-ADENOSYL-L-METHIONINE-DEPENDENT METHYLTRANSFERASES SUPERFAMILY PROTEIN"/>
    <property type="match status" value="1"/>
</dbReference>